<dbReference type="Proteomes" id="UP000054561">
    <property type="component" value="Unassembled WGS sequence"/>
</dbReference>
<feature type="region of interest" description="Disordered" evidence="1">
    <location>
        <begin position="473"/>
        <end position="492"/>
    </location>
</feature>
<evidence type="ECO:0000313" key="2">
    <source>
        <dbReference type="EMBL" id="KJP88947.1"/>
    </source>
</evidence>
<dbReference type="OrthoDB" id="372093at2759"/>
<dbReference type="RefSeq" id="XP_012334499.1">
    <property type="nucleotide sequence ID" value="XM_012479076.1"/>
</dbReference>
<accession>A0A0D9QQ73</accession>
<evidence type="ECO:0000256" key="1">
    <source>
        <dbReference type="SAM" id="MobiDB-lite"/>
    </source>
</evidence>
<feature type="compositionally biased region" description="Basic and acidic residues" evidence="1">
    <location>
        <begin position="657"/>
        <end position="666"/>
    </location>
</feature>
<sequence length="1123" mass="126458">MFAYFLKGVNKCQDRADVVHLSKKLIQNIHLLDTKEISLCLNKLSKVHFQDKSFWEHVCRIITTTDGRVLGKFKCLRARQGGGILDATTSAARRDEVALPPGMPQQGDALITNRVNPNGVHPSGGTRGSGPNGQTHRSDLHSTANHTKDKLLHHFNMEELCLVLNALAKVNVRNEEILKVASQKIIKEFEMNRHVVNTIKAIGSFSVSTPGSHHGGSCDPMGQALQSVYRNYEHMSRNLTERDISVLIRVMLTRGSQTGEGQTNGKRTSGAIAAQATQGEQASQVGRNQVNQTASALFEKLISSVKKINHISEQSIALILNACTKSCVKNKALLDMLKIVIILKLKQDKNKCSDIFVSSVTHSYSSFAYRDRVLYDTIAEYVCNNMDGINVRALVIILNSFVNIEIVNVKLFNVALGKLAKREVINGLSNQCTSNIVTIVTKSYNYLCTEKTRFILELVKGRLRREFARAGMGTTKPEHGNANRDEANTDAPMSLKQPRRSAFLEGFLPKHLTNLLNNLSKLNHADANLFALFSYLILKKKNEINKLDFLNITSAYARFGYVDHEIYKLIQLHAQKYLLDKNLKYMEFINMFTSMATFSLVERNRSTDHRVRERWKGDQTGRFVEIIQVMVEWLRGGADSRRVLGGHGDDPGEDDAKEGGVNDVPDRSPGQHHARISDRKNIIENLSAKHTCCILATMSKLDMHDRQIYEQCVKNIKKKILKMDSRSLTMYLLYVSKFGLTPDRYIRTLISNSFKMAHLEVGMKTNVVDAKAKQSDLLNKMFTLCTQLQTEDVVNAVYIVRSLIKNDPNYRDSIYVMCAYLEGIYAGVQQGRKGNLNVRSGSRNGTQSRTSCRGQTDQNIIHIGEADDPNVTPLLSGRKLNTQTACILMNTLAFINTHVRLPSERYTKIVSYLLLFSLRFMFDRLNLRRPLQELLYEDTSHMKSMKQSVDKNASQNFSDVKGVVKRKIDSASIRQIITTVLMIFHLRLLNPFSNSSPQWEVTNLASYPLRLLQYVYFFLKFSPIAPFEKYTSVYNSVSNRRKLTNYCGGGYSHVDPTGSSSELLPSISEGEIGIYQTVASLLKRKGCDANCTLLSTYGVYMYSVDVLILRQGVEGRDRLVVGE</sequence>
<dbReference type="GeneID" id="24266755"/>
<dbReference type="AlphaFoldDB" id="A0A0D9QQ73"/>
<feature type="region of interest" description="Disordered" evidence="1">
    <location>
        <begin position="644"/>
        <end position="675"/>
    </location>
</feature>
<feature type="region of interest" description="Disordered" evidence="1">
    <location>
        <begin position="98"/>
        <end position="142"/>
    </location>
</feature>
<dbReference type="OMA" id="HTCCILA"/>
<reference evidence="2 3" key="1">
    <citation type="submission" date="2014-03" db="EMBL/GenBank/DDBJ databases">
        <title>The Genome Sequence of Plasmodium fragile nilgiri.</title>
        <authorList>
            <consortium name="The Broad Institute Genomics Platform"/>
            <consortium name="The Broad Institute Genome Sequencing Center for Infectious Disease"/>
            <person name="Neafsey D."/>
            <person name="Duraisingh M."/>
            <person name="Young S.K."/>
            <person name="Zeng Q."/>
            <person name="Gargeya S."/>
            <person name="Abouelleil A."/>
            <person name="Alvarado L."/>
            <person name="Chapman S.B."/>
            <person name="Gainer-Dewar J."/>
            <person name="Goldberg J."/>
            <person name="Griggs A."/>
            <person name="Gujja S."/>
            <person name="Hansen M."/>
            <person name="Howarth C."/>
            <person name="Imamovic A."/>
            <person name="Larimer J."/>
            <person name="Pearson M."/>
            <person name="Poon T.W."/>
            <person name="Priest M."/>
            <person name="Roberts A."/>
            <person name="Saif S."/>
            <person name="Shea T."/>
            <person name="Sykes S."/>
            <person name="Wortman J."/>
            <person name="Nusbaum C."/>
            <person name="Birren B."/>
        </authorList>
    </citation>
    <scope>NUCLEOTIDE SEQUENCE [LARGE SCALE GENOMIC DNA]</scope>
    <source>
        <strain evidence="3">nilgiri</strain>
    </source>
</reference>
<dbReference type="EMBL" id="KQ001656">
    <property type="protein sequence ID" value="KJP88947.1"/>
    <property type="molecule type" value="Genomic_DNA"/>
</dbReference>
<name>A0A0D9QQ73_PLAFR</name>
<protein>
    <submittedName>
        <fullName evidence="2">Uncharacterized protein</fullName>
    </submittedName>
</protein>
<gene>
    <name evidence="2" type="ORF">AK88_01441</name>
</gene>
<feature type="compositionally biased region" description="Basic and acidic residues" evidence="1">
    <location>
        <begin position="476"/>
        <end position="487"/>
    </location>
</feature>
<proteinExistence type="predicted"/>
<dbReference type="VEuPathDB" id="PlasmoDB:AK88_01441"/>
<evidence type="ECO:0000313" key="3">
    <source>
        <dbReference type="Proteomes" id="UP000054561"/>
    </source>
</evidence>
<organism evidence="2 3">
    <name type="scientific">Plasmodium fragile</name>
    <dbReference type="NCBI Taxonomy" id="5857"/>
    <lineage>
        <taxon>Eukaryota</taxon>
        <taxon>Sar</taxon>
        <taxon>Alveolata</taxon>
        <taxon>Apicomplexa</taxon>
        <taxon>Aconoidasida</taxon>
        <taxon>Haemosporida</taxon>
        <taxon>Plasmodiidae</taxon>
        <taxon>Plasmodium</taxon>
        <taxon>Plasmodium (Plasmodium)</taxon>
    </lineage>
</organism>
<keyword evidence="3" id="KW-1185">Reference proteome</keyword>